<feature type="compositionally biased region" description="Low complexity" evidence="1">
    <location>
        <begin position="29"/>
        <end position="38"/>
    </location>
</feature>
<dbReference type="EMBL" id="CAJPDQ010000020">
    <property type="protein sequence ID" value="CAF9923829.1"/>
    <property type="molecule type" value="Genomic_DNA"/>
</dbReference>
<feature type="compositionally biased region" description="Basic residues" evidence="1">
    <location>
        <begin position="135"/>
        <end position="146"/>
    </location>
</feature>
<proteinExistence type="predicted"/>
<dbReference type="Proteomes" id="UP000664169">
    <property type="component" value="Unassembled WGS sequence"/>
</dbReference>
<feature type="region of interest" description="Disordered" evidence="1">
    <location>
        <begin position="1"/>
        <end position="38"/>
    </location>
</feature>
<accession>A0A8H3IRZ6</accession>
<evidence type="ECO:0008006" key="4">
    <source>
        <dbReference type="Google" id="ProtNLM"/>
    </source>
</evidence>
<dbReference type="AlphaFoldDB" id="A0A8H3IRZ6"/>
<dbReference type="PANTHER" id="PTHR13507:SF0">
    <property type="entry name" value="PRKR-INTERACTING PROTEIN 1"/>
    <property type="match status" value="1"/>
</dbReference>
<evidence type="ECO:0000313" key="3">
    <source>
        <dbReference type="Proteomes" id="UP000664169"/>
    </source>
</evidence>
<evidence type="ECO:0000256" key="1">
    <source>
        <dbReference type="SAM" id="MobiDB-lite"/>
    </source>
</evidence>
<dbReference type="GO" id="GO:0005730">
    <property type="term" value="C:nucleolus"/>
    <property type="evidence" value="ECO:0007669"/>
    <property type="project" value="TreeGrafter"/>
</dbReference>
<gene>
    <name evidence="2" type="ORF">GOMPHAMPRED_003459</name>
</gene>
<feature type="compositionally biased region" description="Basic residues" evidence="1">
    <location>
        <begin position="16"/>
        <end position="28"/>
    </location>
</feature>
<dbReference type="Pfam" id="PF06658">
    <property type="entry name" value="DUF1168"/>
    <property type="match status" value="1"/>
</dbReference>
<reference evidence="2" key="1">
    <citation type="submission" date="2021-03" db="EMBL/GenBank/DDBJ databases">
        <authorList>
            <person name="Tagirdzhanova G."/>
        </authorList>
    </citation>
    <scope>NUCLEOTIDE SEQUENCE</scope>
</reference>
<feature type="region of interest" description="Disordered" evidence="1">
    <location>
        <begin position="56"/>
        <end position="199"/>
    </location>
</feature>
<comment type="caution">
    <text evidence="2">The sequence shown here is derived from an EMBL/GenBank/DDBJ whole genome shotgun (WGS) entry which is preliminary data.</text>
</comment>
<name>A0A8H3IRZ6_9LECA</name>
<keyword evidence="3" id="KW-1185">Reference proteome</keyword>
<feature type="compositionally biased region" description="Basic and acidic residues" evidence="1">
    <location>
        <begin position="147"/>
        <end position="176"/>
    </location>
</feature>
<dbReference type="GO" id="GO:0004860">
    <property type="term" value="F:protein kinase inhibitor activity"/>
    <property type="evidence" value="ECO:0007669"/>
    <property type="project" value="TreeGrafter"/>
</dbReference>
<evidence type="ECO:0000313" key="2">
    <source>
        <dbReference type="EMBL" id="CAF9923829.1"/>
    </source>
</evidence>
<dbReference type="GO" id="GO:0003725">
    <property type="term" value="F:double-stranded RNA binding"/>
    <property type="evidence" value="ECO:0007669"/>
    <property type="project" value="InterPro"/>
</dbReference>
<organism evidence="2 3">
    <name type="scientific">Gomphillus americanus</name>
    <dbReference type="NCBI Taxonomy" id="1940652"/>
    <lineage>
        <taxon>Eukaryota</taxon>
        <taxon>Fungi</taxon>
        <taxon>Dikarya</taxon>
        <taxon>Ascomycota</taxon>
        <taxon>Pezizomycotina</taxon>
        <taxon>Lecanoromycetes</taxon>
        <taxon>OSLEUM clade</taxon>
        <taxon>Ostropomycetidae</taxon>
        <taxon>Ostropales</taxon>
        <taxon>Graphidaceae</taxon>
        <taxon>Gomphilloideae</taxon>
        <taxon>Gomphillus</taxon>
    </lineage>
</organism>
<dbReference type="OrthoDB" id="10067079at2759"/>
<dbReference type="InterPro" id="IPR009548">
    <property type="entry name" value="Prkrip1"/>
</dbReference>
<sequence>MSEPIPESIPTSTSRLSHRPTKRSKSHHASSNAISSQSHSLAVLFANADREIIIPPVSSKTATTQPPPPPPEIVPNVQGSSAGAGSGEFHVYKASRRREYERLKAMDEEVKWEEGEREWTQKKLDATKKEEKRMGKNKARRQKAKERKAGKGKDSGGEEKAKMEKGKSGEAGDARPEGATAASPLPEEVGLTIRDEDDW</sequence>
<dbReference type="PANTHER" id="PTHR13507">
    <property type="entry name" value="PRKR-INTERACTING PROTEIN 1"/>
    <property type="match status" value="1"/>
</dbReference>
<protein>
    <recommendedName>
        <fullName evidence="4">DUF1168-domain-containing protein</fullName>
    </recommendedName>
</protein>
<dbReference type="GO" id="GO:0019901">
    <property type="term" value="F:protein kinase binding"/>
    <property type="evidence" value="ECO:0007669"/>
    <property type="project" value="TreeGrafter"/>
</dbReference>
<feature type="compositionally biased region" description="Basic and acidic residues" evidence="1">
    <location>
        <begin position="97"/>
        <end position="134"/>
    </location>
</feature>